<accession>A0AAE3M8Q1</accession>
<keyword evidence="2" id="KW-1185">Reference proteome</keyword>
<dbReference type="RefSeq" id="WP_301192506.1">
    <property type="nucleotide sequence ID" value="NZ_JAPDPJ010000073.1"/>
</dbReference>
<dbReference type="Proteomes" id="UP001209229">
    <property type="component" value="Unassembled WGS sequence"/>
</dbReference>
<organism evidence="1 2">
    <name type="scientific">Plebeiibacterium sediminum</name>
    <dbReference type="NCBI Taxonomy" id="2992112"/>
    <lineage>
        <taxon>Bacteria</taxon>
        <taxon>Pseudomonadati</taxon>
        <taxon>Bacteroidota</taxon>
        <taxon>Bacteroidia</taxon>
        <taxon>Marinilabiliales</taxon>
        <taxon>Marinilabiliaceae</taxon>
        <taxon>Plebeiibacterium</taxon>
    </lineage>
</organism>
<evidence type="ECO:0000313" key="1">
    <source>
        <dbReference type="EMBL" id="MCW3788949.1"/>
    </source>
</evidence>
<dbReference type="GO" id="GO:0016788">
    <property type="term" value="F:hydrolase activity, acting on ester bonds"/>
    <property type="evidence" value="ECO:0007669"/>
    <property type="project" value="InterPro"/>
</dbReference>
<dbReference type="Gene3D" id="3.20.20.140">
    <property type="entry name" value="Metal-dependent hydrolases"/>
    <property type="match status" value="1"/>
</dbReference>
<dbReference type="Pfam" id="PF01026">
    <property type="entry name" value="TatD_DNase"/>
    <property type="match status" value="1"/>
</dbReference>
<dbReference type="SUPFAM" id="SSF51556">
    <property type="entry name" value="Metallo-dependent hydrolases"/>
    <property type="match status" value="1"/>
</dbReference>
<dbReference type="AlphaFoldDB" id="A0AAE3M8Q1"/>
<dbReference type="PANTHER" id="PTHR46124:SF2">
    <property type="entry name" value="D-AMINOACYL-TRNA DEACYLASE"/>
    <property type="match status" value="1"/>
</dbReference>
<sequence>MFVNAHTHHLNSEGISVVNIYPSDQVPILSEHQILSCGIHPWHIKDIDMEEAFDQLKHLCEKGLIKIIGECGLDKYIEDIPRQEIVFRQHIVLSEQYELPLIIHSVKSHHLILNIRKETKAQQPWIIHGFNGSLEMAEQLIKQNIFLSLGPNFFRNTEKASRLLNRIDLSFVLFETDDTDEEIKDIYSKAKDVLRISTEELEIKIMLNFKRILRDGWIG</sequence>
<protein>
    <submittedName>
        <fullName evidence="1">TatD family hydrolase</fullName>
    </submittedName>
</protein>
<dbReference type="EMBL" id="JAPDPJ010000073">
    <property type="protein sequence ID" value="MCW3788949.1"/>
    <property type="molecule type" value="Genomic_DNA"/>
</dbReference>
<keyword evidence="1" id="KW-0378">Hydrolase</keyword>
<dbReference type="InterPro" id="IPR001130">
    <property type="entry name" value="TatD-like"/>
</dbReference>
<dbReference type="InterPro" id="IPR032466">
    <property type="entry name" value="Metal_Hydrolase"/>
</dbReference>
<gene>
    <name evidence="1" type="ORF">OM075_20955</name>
</gene>
<dbReference type="PANTHER" id="PTHR46124">
    <property type="entry name" value="D-AMINOACYL-TRNA DEACYLASE"/>
    <property type="match status" value="1"/>
</dbReference>
<proteinExistence type="predicted"/>
<reference evidence="1" key="1">
    <citation type="submission" date="2022-10" db="EMBL/GenBank/DDBJ databases">
        <authorList>
            <person name="Yu W.X."/>
        </authorList>
    </citation>
    <scope>NUCLEOTIDE SEQUENCE</scope>
    <source>
        <strain evidence="1">AAT</strain>
    </source>
</reference>
<name>A0AAE3M8Q1_9BACT</name>
<comment type="caution">
    <text evidence="1">The sequence shown here is derived from an EMBL/GenBank/DDBJ whole genome shotgun (WGS) entry which is preliminary data.</text>
</comment>
<evidence type="ECO:0000313" key="2">
    <source>
        <dbReference type="Proteomes" id="UP001209229"/>
    </source>
</evidence>